<feature type="region of interest" description="Disordered" evidence="2">
    <location>
        <begin position="565"/>
        <end position="702"/>
    </location>
</feature>
<accession>A0A8H5B430</accession>
<evidence type="ECO:0000313" key="6">
    <source>
        <dbReference type="Proteomes" id="UP000567179"/>
    </source>
</evidence>
<keyword evidence="6" id="KW-1185">Reference proteome</keyword>
<dbReference type="Gene3D" id="2.40.70.10">
    <property type="entry name" value="Acid Proteases"/>
    <property type="match status" value="2"/>
</dbReference>
<feature type="compositionally biased region" description="Polar residues" evidence="2">
    <location>
        <begin position="626"/>
        <end position="649"/>
    </location>
</feature>
<protein>
    <recommendedName>
        <fullName evidence="4">Peptidase A1 domain-containing protein</fullName>
    </recommendedName>
</protein>
<feature type="domain" description="Peptidase A1" evidence="4">
    <location>
        <begin position="76"/>
        <end position="422"/>
    </location>
</feature>
<dbReference type="PANTHER" id="PTHR47966">
    <property type="entry name" value="BETA-SITE APP-CLEAVING ENZYME, ISOFORM A-RELATED"/>
    <property type="match status" value="1"/>
</dbReference>
<evidence type="ECO:0000256" key="1">
    <source>
        <dbReference type="ARBA" id="ARBA00007447"/>
    </source>
</evidence>
<evidence type="ECO:0000313" key="5">
    <source>
        <dbReference type="EMBL" id="KAF5315352.1"/>
    </source>
</evidence>
<dbReference type="GO" id="GO:0006508">
    <property type="term" value="P:proteolysis"/>
    <property type="evidence" value="ECO:0007669"/>
    <property type="project" value="InterPro"/>
</dbReference>
<organism evidence="5 6">
    <name type="scientific">Psilocybe cf. subviscida</name>
    <dbReference type="NCBI Taxonomy" id="2480587"/>
    <lineage>
        <taxon>Eukaryota</taxon>
        <taxon>Fungi</taxon>
        <taxon>Dikarya</taxon>
        <taxon>Basidiomycota</taxon>
        <taxon>Agaricomycotina</taxon>
        <taxon>Agaricomycetes</taxon>
        <taxon>Agaricomycetidae</taxon>
        <taxon>Agaricales</taxon>
        <taxon>Agaricineae</taxon>
        <taxon>Strophariaceae</taxon>
        <taxon>Psilocybe</taxon>
    </lineage>
</organism>
<dbReference type="GO" id="GO:0004190">
    <property type="term" value="F:aspartic-type endopeptidase activity"/>
    <property type="evidence" value="ECO:0007669"/>
    <property type="project" value="InterPro"/>
</dbReference>
<comment type="similarity">
    <text evidence="1">Belongs to the peptidase A1 family.</text>
</comment>
<evidence type="ECO:0000256" key="3">
    <source>
        <dbReference type="SAM" id="Phobius"/>
    </source>
</evidence>
<evidence type="ECO:0000259" key="4">
    <source>
        <dbReference type="PROSITE" id="PS51767"/>
    </source>
</evidence>
<name>A0A8H5B430_9AGAR</name>
<reference evidence="5 6" key="1">
    <citation type="journal article" date="2020" name="ISME J.">
        <title>Uncovering the hidden diversity of litter-decomposition mechanisms in mushroom-forming fungi.</title>
        <authorList>
            <person name="Floudas D."/>
            <person name="Bentzer J."/>
            <person name="Ahren D."/>
            <person name="Johansson T."/>
            <person name="Persson P."/>
            <person name="Tunlid A."/>
        </authorList>
    </citation>
    <scope>NUCLEOTIDE SEQUENCE [LARGE SCALE GENOMIC DNA]</scope>
    <source>
        <strain evidence="5 6">CBS 101986</strain>
    </source>
</reference>
<dbReference type="InterPro" id="IPR033121">
    <property type="entry name" value="PEPTIDASE_A1"/>
</dbReference>
<dbReference type="CDD" id="cd05471">
    <property type="entry name" value="pepsin_like"/>
    <property type="match status" value="1"/>
</dbReference>
<keyword evidence="3" id="KW-0812">Transmembrane</keyword>
<dbReference type="InterPro" id="IPR001461">
    <property type="entry name" value="Aspartic_peptidase_A1"/>
</dbReference>
<dbReference type="OrthoDB" id="15189at2759"/>
<keyword evidence="3" id="KW-1133">Transmembrane helix</keyword>
<evidence type="ECO:0000256" key="2">
    <source>
        <dbReference type="SAM" id="MobiDB-lite"/>
    </source>
</evidence>
<dbReference type="InterPro" id="IPR034164">
    <property type="entry name" value="Pepsin-like_dom"/>
</dbReference>
<feature type="compositionally biased region" description="Low complexity" evidence="2">
    <location>
        <begin position="650"/>
        <end position="696"/>
    </location>
</feature>
<dbReference type="PROSITE" id="PS51767">
    <property type="entry name" value="PEPTIDASE_A1"/>
    <property type="match status" value="1"/>
</dbReference>
<feature type="compositionally biased region" description="Polar residues" evidence="2">
    <location>
        <begin position="565"/>
        <end position="588"/>
    </location>
</feature>
<dbReference type="AlphaFoldDB" id="A0A8H5B430"/>
<feature type="compositionally biased region" description="Low complexity" evidence="2">
    <location>
        <begin position="603"/>
        <end position="614"/>
    </location>
</feature>
<dbReference type="Pfam" id="PF00026">
    <property type="entry name" value="Asp"/>
    <property type="match status" value="1"/>
</dbReference>
<sequence length="702" mass="76950">MRLVLRITEGKYLAVAVVDSALSSSFLIQRGLLALITLSSLMRSLLPLSLLLTIFDTPVHGYVFPFDVHFASDSHTSRSLSRRTPNPVKNIGNALYVSNVTVVGQTVAVLLDTGSPPTSGMTDTGKSVTLAYAVGKATGNVQKGVVSIGSLSLNDQAFLWVNDTSTFSASQGYDGLLGLGPNQSSVIKKKVDKKGTTADNFLQRTFTTTASNENYITLMLDRKKDPGQNLTGQFTVAEVVPGYENVKNMPKLDVDTVNRLLKSDQHWQALTDKTVGIIGPDGQPIQVKSIVPSAPSKTYVAVIDSGFTLSQVPRDVSDAIYGRVRGAVYDPKNEWWLVPCGQYLNVSFTFGGVNYPIHPLDLVDDNFAIVDSTGKKACIGSFQPITSAFSLLGHYDMILGMSFLRNAYSLYDFGYWINVANENEHPFIQMLSLTDPSAAQKDFIQVRLDGNSSALNDPKYSLLPVANMQHSPISDEEKKKRYQEWILSRWPYIFTGCFAFVLIVTGVVIWKCCCQRGKCRCCCKRKDGMDAGGFGTSHKKNLSSGAGAFGHTKRDSYVPLEAQNSRSAADLNPQSPYGKSHGASSSPRPSYAGSHRSDHNGAKYDSSYSASAADLTAPYVPPHSPHSPQHFGQNYEQGNYSTNSVNSYSGYQDGYGQQQQQPQQYQPQYQQQQYQQQQQQGGYYDQQQHAGYGHADGGYHAR</sequence>
<dbReference type="EMBL" id="JAACJJ010000043">
    <property type="protein sequence ID" value="KAF5315352.1"/>
    <property type="molecule type" value="Genomic_DNA"/>
</dbReference>
<dbReference type="InterPro" id="IPR021109">
    <property type="entry name" value="Peptidase_aspartic_dom_sf"/>
</dbReference>
<comment type="caution">
    <text evidence="5">The sequence shown here is derived from an EMBL/GenBank/DDBJ whole genome shotgun (WGS) entry which is preliminary data.</text>
</comment>
<gene>
    <name evidence="5" type="ORF">D9619_007139</name>
</gene>
<dbReference type="Proteomes" id="UP000567179">
    <property type="component" value="Unassembled WGS sequence"/>
</dbReference>
<dbReference type="SUPFAM" id="SSF50630">
    <property type="entry name" value="Acid proteases"/>
    <property type="match status" value="1"/>
</dbReference>
<proteinExistence type="inferred from homology"/>
<keyword evidence="3" id="KW-0472">Membrane</keyword>
<feature type="transmembrane region" description="Helical" evidence="3">
    <location>
        <begin position="490"/>
        <end position="510"/>
    </location>
</feature>
<dbReference type="PANTHER" id="PTHR47966:SF51">
    <property type="entry name" value="BETA-SITE APP-CLEAVING ENZYME, ISOFORM A-RELATED"/>
    <property type="match status" value="1"/>
</dbReference>